<name>E4XWI2_OIKDI</name>
<feature type="domain" description="VWFA" evidence="7">
    <location>
        <begin position="780"/>
        <end position="956"/>
    </location>
</feature>
<dbReference type="Gene3D" id="2.20.100.10">
    <property type="entry name" value="Thrombospondin type-1 (TSP1) repeat"/>
    <property type="match status" value="15"/>
</dbReference>
<evidence type="ECO:0000256" key="2">
    <source>
        <dbReference type="ARBA" id="ARBA00022525"/>
    </source>
</evidence>
<evidence type="ECO:0000259" key="7">
    <source>
        <dbReference type="PROSITE" id="PS50234"/>
    </source>
</evidence>
<dbReference type="Pfam" id="PF00090">
    <property type="entry name" value="TSP_1"/>
    <property type="match status" value="14"/>
</dbReference>
<dbReference type="InParanoid" id="E4XWI2"/>
<organism evidence="8">
    <name type="scientific">Oikopleura dioica</name>
    <name type="common">Tunicate</name>
    <dbReference type="NCBI Taxonomy" id="34765"/>
    <lineage>
        <taxon>Eukaryota</taxon>
        <taxon>Metazoa</taxon>
        <taxon>Chordata</taxon>
        <taxon>Tunicata</taxon>
        <taxon>Appendicularia</taxon>
        <taxon>Copelata</taxon>
        <taxon>Oikopleuridae</taxon>
        <taxon>Oikopleura</taxon>
    </lineage>
</organism>
<keyword evidence="9" id="KW-1185">Reference proteome</keyword>
<sequence length="1055" mass="113304">MPNRGPEKRANRWNVKNNGPAERLNDPTAKKIFPFWAQWADWTPCSATCDGGRKRQSRGCMHGPGCEGGSSNAFKIEQCNTDSCSNWSKWSEFDSCSQSCGGGVQKRYRSCEGGDDCDGKSMESNSCNDNSCPSWSDYSDWSSCSASCGEGVKSKQRTCENGDDCFGESTISANCNLGSCGSWSEYASHGECSKSCGGGVLVKKRVCLGGDDCFGKDEMTENCNVKACPFWSDWSNPSSCSATCGGGESTRQRWCKNGESKADCAGASEEFTACAETACPSWSEWSIPGECSATCGGGVASQSRKCIGGIAGVDCVGELSNVVNCADIPCPTWSNWGDFGSCSSSCGGGLRLRSRTCENETENGKCSNGAPTEQVECNTSNCPRIGEWSEWSECSTSCGGGEQNRARSCMFGKNCEGEKSETRKCAADRCPEWSQWTHFGICSATCGGGKTFRSRSCEFGNSCVGKSSETVPCAEELCPVWSEWSAYSECSVSCGNGEQQRARECENGDSCIGKTLDFRQCARGPCPEWQAWSKFSACSKSCGGGLSTRSRKCADGVESVDCLGPAEEQIACNEDKCAEWTKWTEYSSCSVSCGGGLRTATRICQNGDSCEGKSEQNQPCGENACPTWSSWTAFGECSVTCGLGEKVRGRTCKNGDDCSGSKIETAYCELAKCGPVYSEWTAWSKLGCSKTCDEGLKSRSRKCKSGNCKSDLLDETQQCTETVCPRWDEWEAWSICTASCGGGMHYRQRQCIGGGCQGIPMAYEPCNQDACDAGCSGPRDVLFVAHYTTYMGSTFADISAFFENIISTINVEPSDSSIRFAFSFFNHAYIEFFAFDWLNSIDEYKWAFSSFPPASGNANYIGRALKGAADTMTPAFGKGRRIDTVGTVVLLTNAASTDEVNEMADQLKEKVDRVIVVGLGYAFGQDELAGIASSPTKENLYTAEESSDLAGLVKTIADEICATELSNPSDCGRAGCEQECRAEYSGATCLCSRGILNEDGKSCLAGCIDADANTIRTAGESWEVEGMFGMTCTCLESGDTDCTFGTYDFYNYGGW</sequence>
<dbReference type="PANTHER" id="PTHR22906:SF43">
    <property type="entry name" value="PROPERDIN"/>
    <property type="match status" value="1"/>
</dbReference>
<dbReference type="InterPro" id="IPR000884">
    <property type="entry name" value="TSP1_rpt"/>
</dbReference>
<dbReference type="SMART" id="SM00327">
    <property type="entry name" value="VWA"/>
    <property type="match status" value="1"/>
</dbReference>
<evidence type="ECO:0000256" key="6">
    <source>
        <dbReference type="SAM" id="MobiDB-lite"/>
    </source>
</evidence>
<dbReference type="SUPFAM" id="SSF53300">
    <property type="entry name" value="vWA-like"/>
    <property type="match status" value="1"/>
</dbReference>
<dbReference type="InterPro" id="IPR036383">
    <property type="entry name" value="TSP1_rpt_sf"/>
</dbReference>
<dbReference type="Pfam" id="PF19030">
    <property type="entry name" value="TSP1_ADAMTS"/>
    <property type="match status" value="1"/>
</dbReference>
<dbReference type="InterPro" id="IPR052065">
    <property type="entry name" value="Compl_asym_regulator"/>
</dbReference>
<evidence type="ECO:0000256" key="3">
    <source>
        <dbReference type="ARBA" id="ARBA00022729"/>
    </source>
</evidence>
<evidence type="ECO:0000256" key="4">
    <source>
        <dbReference type="ARBA" id="ARBA00022737"/>
    </source>
</evidence>
<keyword evidence="3" id="KW-0732">Signal</keyword>
<evidence type="ECO:0000313" key="9">
    <source>
        <dbReference type="Proteomes" id="UP000001307"/>
    </source>
</evidence>
<keyword evidence="5" id="KW-1015">Disulfide bond</keyword>
<dbReference type="InterPro" id="IPR036465">
    <property type="entry name" value="vWFA_dom_sf"/>
</dbReference>
<dbReference type="SUPFAM" id="SSF82895">
    <property type="entry name" value="TSP-1 type 1 repeat"/>
    <property type="match status" value="14"/>
</dbReference>
<evidence type="ECO:0000256" key="1">
    <source>
        <dbReference type="ARBA" id="ARBA00004613"/>
    </source>
</evidence>
<dbReference type="AlphaFoldDB" id="E4XWI2"/>
<dbReference type="PROSITE" id="PS50092">
    <property type="entry name" value="TSP1"/>
    <property type="match status" value="15"/>
</dbReference>
<comment type="subcellular location">
    <subcellularLocation>
        <location evidence="1">Secreted</location>
    </subcellularLocation>
</comment>
<dbReference type="SMART" id="SM00209">
    <property type="entry name" value="TSP1"/>
    <property type="match status" value="15"/>
</dbReference>
<feature type="compositionally biased region" description="Basic and acidic residues" evidence="6">
    <location>
        <begin position="1"/>
        <end position="10"/>
    </location>
</feature>
<dbReference type="PROSITE" id="PS50234">
    <property type="entry name" value="VWFA"/>
    <property type="match status" value="1"/>
</dbReference>
<evidence type="ECO:0000313" key="8">
    <source>
        <dbReference type="EMBL" id="CBY14037.1"/>
    </source>
</evidence>
<gene>
    <name evidence="8" type="ORF">GSOID_T00007002001</name>
</gene>
<evidence type="ECO:0000256" key="5">
    <source>
        <dbReference type="ARBA" id="ARBA00023157"/>
    </source>
</evidence>
<keyword evidence="4" id="KW-0677">Repeat</keyword>
<dbReference type="Pfam" id="PF00092">
    <property type="entry name" value="VWA"/>
    <property type="match status" value="1"/>
</dbReference>
<accession>E4XWI2</accession>
<dbReference type="Gene3D" id="3.40.50.410">
    <property type="entry name" value="von Willebrand factor, type A domain"/>
    <property type="match status" value="1"/>
</dbReference>
<protein>
    <recommendedName>
        <fullName evidence="7">VWFA domain-containing protein</fullName>
    </recommendedName>
</protein>
<reference evidence="8" key="1">
    <citation type="journal article" date="2010" name="Science">
        <title>Plasticity of animal genome architecture unmasked by rapid evolution of a pelagic tunicate.</title>
        <authorList>
            <person name="Denoeud F."/>
            <person name="Henriet S."/>
            <person name="Mungpakdee S."/>
            <person name="Aury J.M."/>
            <person name="Da Silva C."/>
            <person name="Brinkmann H."/>
            <person name="Mikhaleva J."/>
            <person name="Olsen L.C."/>
            <person name="Jubin C."/>
            <person name="Canestro C."/>
            <person name="Bouquet J.M."/>
            <person name="Danks G."/>
            <person name="Poulain J."/>
            <person name="Campsteijn C."/>
            <person name="Adamski M."/>
            <person name="Cross I."/>
            <person name="Yadetie F."/>
            <person name="Muffato M."/>
            <person name="Louis A."/>
            <person name="Butcher S."/>
            <person name="Tsagkogeorga G."/>
            <person name="Konrad A."/>
            <person name="Singh S."/>
            <person name="Jensen M.F."/>
            <person name="Cong E.H."/>
            <person name="Eikeseth-Otteraa H."/>
            <person name="Noel B."/>
            <person name="Anthouard V."/>
            <person name="Porcel B.M."/>
            <person name="Kachouri-Lafond R."/>
            <person name="Nishino A."/>
            <person name="Ugolini M."/>
            <person name="Chourrout P."/>
            <person name="Nishida H."/>
            <person name="Aasland R."/>
            <person name="Huzurbazar S."/>
            <person name="Westhof E."/>
            <person name="Delsuc F."/>
            <person name="Lehrach H."/>
            <person name="Reinhardt R."/>
            <person name="Weissenbach J."/>
            <person name="Roy S.W."/>
            <person name="Artiguenave F."/>
            <person name="Postlethwait J.H."/>
            <person name="Manak J.R."/>
            <person name="Thompson E.M."/>
            <person name="Jaillon O."/>
            <person name="Du Pasquier L."/>
            <person name="Boudinot P."/>
            <person name="Liberles D.A."/>
            <person name="Volff J.N."/>
            <person name="Philippe H."/>
            <person name="Lenhard B."/>
            <person name="Roest Crollius H."/>
            <person name="Wincker P."/>
            <person name="Chourrout D."/>
        </authorList>
    </citation>
    <scope>NUCLEOTIDE SEQUENCE [LARGE SCALE GENOMIC DNA]</scope>
</reference>
<dbReference type="OrthoDB" id="446173at2759"/>
<feature type="region of interest" description="Disordered" evidence="6">
    <location>
        <begin position="1"/>
        <end position="26"/>
    </location>
</feature>
<dbReference type="Proteomes" id="UP000001307">
    <property type="component" value="Unassembled WGS sequence"/>
</dbReference>
<dbReference type="PANTHER" id="PTHR22906">
    <property type="entry name" value="PROPERDIN"/>
    <property type="match status" value="1"/>
</dbReference>
<proteinExistence type="predicted"/>
<dbReference type="InterPro" id="IPR002035">
    <property type="entry name" value="VWF_A"/>
</dbReference>
<keyword evidence="2" id="KW-0964">Secreted</keyword>
<dbReference type="EMBL" id="FN653244">
    <property type="protein sequence ID" value="CBY14037.1"/>
    <property type="molecule type" value="Genomic_DNA"/>
</dbReference>